<gene>
    <name evidence="1" type="ORF">OS493_036113</name>
</gene>
<sequence>MDVWQERLCSAVAALRNGCRKPINNKSVAIAVTQELQLSPLEQQDASECLVKLVEHLEIL</sequence>
<protein>
    <submittedName>
        <fullName evidence="1">Uncharacterized protein</fullName>
    </submittedName>
</protein>
<organism evidence="1 2">
    <name type="scientific">Desmophyllum pertusum</name>
    <dbReference type="NCBI Taxonomy" id="174260"/>
    <lineage>
        <taxon>Eukaryota</taxon>
        <taxon>Metazoa</taxon>
        <taxon>Cnidaria</taxon>
        <taxon>Anthozoa</taxon>
        <taxon>Hexacorallia</taxon>
        <taxon>Scleractinia</taxon>
        <taxon>Caryophylliina</taxon>
        <taxon>Caryophylliidae</taxon>
        <taxon>Desmophyllum</taxon>
    </lineage>
</organism>
<reference evidence="1" key="1">
    <citation type="submission" date="2023-01" db="EMBL/GenBank/DDBJ databases">
        <title>Genome assembly of the deep-sea coral Lophelia pertusa.</title>
        <authorList>
            <person name="Herrera S."/>
            <person name="Cordes E."/>
        </authorList>
    </citation>
    <scope>NUCLEOTIDE SEQUENCE</scope>
    <source>
        <strain evidence="1">USNM1676648</strain>
        <tissue evidence="1">Polyp</tissue>
    </source>
</reference>
<name>A0A9W9Y7N7_9CNID</name>
<proteinExistence type="predicted"/>
<keyword evidence="2" id="KW-1185">Reference proteome</keyword>
<dbReference type="Proteomes" id="UP001163046">
    <property type="component" value="Unassembled WGS sequence"/>
</dbReference>
<evidence type="ECO:0000313" key="1">
    <source>
        <dbReference type="EMBL" id="KAJ7319470.1"/>
    </source>
</evidence>
<dbReference type="AlphaFoldDB" id="A0A9W9Y7N7"/>
<comment type="caution">
    <text evidence="1">The sequence shown here is derived from an EMBL/GenBank/DDBJ whole genome shotgun (WGS) entry which is preliminary data.</text>
</comment>
<evidence type="ECO:0000313" key="2">
    <source>
        <dbReference type="Proteomes" id="UP001163046"/>
    </source>
</evidence>
<dbReference type="EMBL" id="MU827835">
    <property type="protein sequence ID" value="KAJ7319470.1"/>
    <property type="molecule type" value="Genomic_DNA"/>
</dbReference>
<accession>A0A9W9Y7N7</accession>